<evidence type="ECO:0000256" key="5">
    <source>
        <dbReference type="ARBA" id="ARBA00023136"/>
    </source>
</evidence>
<comment type="subcellular location">
    <subcellularLocation>
        <location evidence="1">Cell membrane</location>
        <topology evidence="1">Multi-pass membrane protein</topology>
    </subcellularLocation>
</comment>
<keyword evidence="2" id="KW-1003">Cell membrane</keyword>
<organism evidence="7 8">
    <name type="scientific">Sphingobium terrigena</name>
    <dbReference type="NCBI Taxonomy" id="2304063"/>
    <lineage>
        <taxon>Bacteria</taxon>
        <taxon>Pseudomonadati</taxon>
        <taxon>Pseudomonadota</taxon>
        <taxon>Alphaproteobacteria</taxon>
        <taxon>Sphingomonadales</taxon>
        <taxon>Sphingomonadaceae</taxon>
        <taxon>Sphingobium</taxon>
    </lineage>
</organism>
<dbReference type="EMBL" id="QVRA01000011">
    <property type="protein sequence ID" value="RJG54125.1"/>
    <property type="molecule type" value="Genomic_DNA"/>
</dbReference>
<evidence type="ECO:0008006" key="9">
    <source>
        <dbReference type="Google" id="ProtNLM"/>
    </source>
</evidence>
<evidence type="ECO:0000256" key="2">
    <source>
        <dbReference type="ARBA" id="ARBA00022475"/>
    </source>
</evidence>
<dbReference type="InterPro" id="IPR005171">
    <property type="entry name" value="Cyt_c_oxidase_su4_prok"/>
</dbReference>
<evidence type="ECO:0000256" key="4">
    <source>
        <dbReference type="ARBA" id="ARBA00022989"/>
    </source>
</evidence>
<comment type="caution">
    <text evidence="7">The sequence shown here is derived from an EMBL/GenBank/DDBJ whole genome shotgun (WGS) entry which is preliminary data.</text>
</comment>
<sequence length="82" mass="8713">MKALRGPTAIWALLMLATVAGFGTARAGGWGFAVVILAATFKAHLIVRHYMELRFAPPAWRLVFDGLVGLSGAIILGLHVLA</sequence>
<dbReference type="RefSeq" id="WP_119747201.1">
    <property type="nucleotide sequence ID" value="NZ_QVRA01000011.1"/>
</dbReference>
<keyword evidence="4 6" id="KW-1133">Transmembrane helix</keyword>
<evidence type="ECO:0000256" key="1">
    <source>
        <dbReference type="ARBA" id="ARBA00004651"/>
    </source>
</evidence>
<feature type="transmembrane region" description="Helical" evidence="6">
    <location>
        <begin position="62"/>
        <end position="81"/>
    </location>
</feature>
<feature type="transmembrane region" description="Helical" evidence="6">
    <location>
        <begin position="31"/>
        <end position="50"/>
    </location>
</feature>
<dbReference type="GO" id="GO:0005886">
    <property type="term" value="C:plasma membrane"/>
    <property type="evidence" value="ECO:0007669"/>
    <property type="project" value="UniProtKB-SubCell"/>
</dbReference>
<protein>
    <recommendedName>
        <fullName evidence="9">Nitric oxide reductase F protein</fullName>
    </recommendedName>
</protein>
<dbReference type="Proteomes" id="UP000283469">
    <property type="component" value="Unassembled WGS sequence"/>
</dbReference>
<proteinExistence type="predicted"/>
<accession>A0A418YR51</accession>
<keyword evidence="3 6" id="KW-0812">Transmembrane</keyword>
<dbReference type="Pfam" id="PF03626">
    <property type="entry name" value="COX4_pro"/>
    <property type="match status" value="1"/>
</dbReference>
<evidence type="ECO:0000256" key="3">
    <source>
        <dbReference type="ARBA" id="ARBA00022692"/>
    </source>
</evidence>
<dbReference type="AlphaFoldDB" id="A0A418YR51"/>
<evidence type="ECO:0000313" key="7">
    <source>
        <dbReference type="EMBL" id="RJG54125.1"/>
    </source>
</evidence>
<keyword evidence="8" id="KW-1185">Reference proteome</keyword>
<reference evidence="7 8" key="1">
    <citation type="submission" date="2018-08" db="EMBL/GenBank/DDBJ databases">
        <title>Sphingobium sp. EO9.</title>
        <authorList>
            <person name="Park Y."/>
            <person name="Kim K.H."/>
            <person name="Jeon C.O."/>
        </authorList>
    </citation>
    <scope>NUCLEOTIDE SEQUENCE [LARGE SCALE GENOMIC DNA]</scope>
    <source>
        <strain evidence="7 8">EO9</strain>
    </source>
</reference>
<keyword evidence="5 6" id="KW-0472">Membrane</keyword>
<name>A0A418YR51_9SPHN</name>
<dbReference type="OrthoDB" id="7475184at2"/>
<evidence type="ECO:0000256" key="6">
    <source>
        <dbReference type="SAM" id="Phobius"/>
    </source>
</evidence>
<evidence type="ECO:0000313" key="8">
    <source>
        <dbReference type="Proteomes" id="UP000283469"/>
    </source>
</evidence>
<gene>
    <name evidence="7" type="ORF">D0Z70_13315</name>
</gene>